<dbReference type="CDD" id="cd00093">
    <property type="entry name" value="HTH_XRE"/>
    <property type="match status" value="1"/>
</dbReference>
<dbReference type="SUPFAM" id="SSF47413">
    <property type="entry name" value="lambda repressor-like DNA-binding domains"/>
    <property type="match status" value="1"/>
</dbReference>
<proteinExistence type="predicted"/>
<evidence type="ECO:0000259" key="1">
    <source>
        <dbReference type="PROSITE" id="PS50943"/>
    </source>
</evidence>
<comment type="caution">
    <text evidence="2">The sequence shown here is derived from an EMBL/GenBank/DDBJ whole genome shotgun (WGS) entry which is preliminary data.</text>
</comment>
<accession>A0ABS9Y2F4</accession>
<gene>
    <name evidence="2" type="ORF">MQP27_09675</name>
</gene>
<protein>
    <submittedName>
        <fullName evidence="2">Helix-turn-helix domain-containing protein</fullName>
    </submittedName>
</protein>
<sequence length="77" mass="8901">MPAKDQPTWVLDRRRALGDRITELRVARNLVQDQAIELTGIPRTTYQRLERGQADARYSHLLAIARAFEVDVTELVR</sequence>
<evidence type="ECO:0000313" key="3">
    <source>
        <dbReference type="Proteomes" id="UP001165269"/>
    </source>
</evidence>
<dbReference type="RefSeq" id="WP_242763859.1">
    <property type="nucleotide sequence ID" value="NZ_JALDAY010000003.1"/>
</dbReference>
<dbReference type="EMBL" id="JALDAY010000003">
    <property type="protein sequence ID" value="MCI3271378.1"/>
    <property type="molecule type" value="Genomic_DNA"/>
</dbReference>
<dbReference type="InterPro" id="IPR010982">
    <property type="entry name" value="Lambda_DNA-bd_dom_sf"/>
</dbReference>
<dbReference type="SMART" id="SM00530">
    <property type="entry name" value="HTH_XRE"/>
    <property type="match status" value="1"/>
</dbReference>
<reference evidence="2" key="1">
    <citation type="submission" date="2022-03" db="EMBL/GenBank/DDBJ databases">
        <title>Streptomyces 7R015 and 7R016 isolated from Barleria lupulina in Thailand.</title>
        <authorList>
            <person name="Kanchanasin P."/>
            <person name="Phongsopitanun W."/>
            <person name="Tanasupawat S."/>
        </authorList>
    </citation>
    <scope>NUCLEOTIDE SEQUENCE</scope>
    <source>
        <strain evidence="2">7R015</strain>
    </source>
</reference>
<organism evidence="2 3">
    <name type="scientific">Streptomyces cylindrosporus</name>
    <dbReference type="NCBI Taxonomy" id="2927583"/>
    <lineage>
        <taxon>Bacteria</taxon>
        <taxon>Bacillati</taxon>
        <taxon>Actinomycetota</taxon>
        <taxon>Actinomycetes</taxon>
        <taxon>Kitasatosporales</taxon>
        <taxon>Streptomycetaceae</taxon>
        <taxon>Streptomyces</taxon>
    </lineage>
</organism>
<dbReference type="Gene3D" id="1.10.260.40">
    <property type="entry name" value="lambda repressor-like DNA-binding domains"/>
    <property type="match status" value="1"/>
</dbReference>
<feature type="domain" description="HTH cro/C1-type" evidence="1">
    <location>
        <begin position="21"/>
        <end position="75"/>
    </location>
</feature>
<name>A0ABS9Y2F4_9ACTN</name>
<dbReference type="InterPro" id="IPR001387">
    <property type="entry name" value="Cro/C1-type_HTH"/>
</dbReference>
<keyword evidence="3" id="KW-1185">Reference proteome</keyword>
<dbReference type="PROSITE" id="PS50943">
    <property type="entry name" value="HTH_CROC1"/>
    <property type="match status" value="1"/>
</dbReference>
<dbReference type="Proteomes" id="UP001165269">
    <property type="component" value="Unassembled WGS sequence"/>
</dbReference>
<evidence type="ECO:0000313" key="2">
    <source>
        <dbReference type="EMBL" id="MCI3271378.1"/>
    </source>
</evidence>
<dbReference type="Pfam" id="PF13560">
    <property type="entry name" value="HTH_31"/>
    <property type="match status" value="1"/>
</dbReference>